<keyword evidence="5" id="KW-1185">Reference proteome</keyword>
<dbReference type="InterPro" id="IPR016032">
    <property type="entry name" value="Sig_transdc_resp-reg_C-effctor"/>
</dbReference>
<protein>
    <submittedName>
        <fullName evidence="4">Helix-turn-helix transcriptional regulator</fullName>
    </submittedName>
</protein>
<dbReference type="NCBIfam" id="TIGR00229">
    <property type="entry name" value="sensory_box"/>
    <property type="match status" value="2"/>
</dbReference>
<sequence length="493" mass="54598">MIDQALRRQTDRRQLQQIIAGLRDGVILLEHDGRIAWANDAALAVHGIREREALGGSCEGYRQRFTLRYRNNRDVAPHRYPLDRMVAGERFDNVVVEVTPQHDPDQARSHCVRSLILTDADDEPDCLVLIIEDITDFVSAEERFERTFAANPAPALICRLSDLRYIKANAGFTDMTGYTQSELLERTVYEIDVLTDANERDLAVAHLSAGRTIPQMEACLPRPDGGRQPVVVAGQPMEVGDQPCMLFTFMDLAPRKQTENELRQSEQRFSRAFTLAPVPMFIATLDRLMVMNVNAAFTRTTGYAAEALGERGLTGIARPRDGNTGTPPLQGKQLVAATQQEVRLACRNGTSIDCLLWADTVQIDDQPCVLGALQDITEHKRSQEELAAAIEAVMADTSWFSRSLIEKLADVRQATNGAGSGNGGESLTEREREILALMADGHGNRDIARQLAIAPNTVRNHVANLYAKLDVHNRAGAVIWARERGLRPDPATS</sequence>
<accession>A0ABU3B9X8</accession>
<dbReference type="PANTHER" id="PTHR43214:SF38">
    <property type="entry name" value="NITRATE_NITRITE RESPONSE REGULATOR PROTEIN NARL"/>
    <property type="match status" value="1"/>
</dbReference>
<dbReference type="Proteomes" id="UP001259982">
    <property type="component" value="Unassembled WGS sequence"/>
</dbReference>
<evidence type="ECO:0000313" key="4">
    <source>
        <dbReference type="EMBL" id="MDT0618963.1"/>
    </source>
</evidence>
<dbReference type="PROSITE" id="PS50112">
    <property type="entry name" value="PAS"/>
    <property type="match status" value="2"/>
</dbReference>
<evidence type="ECO:0000259" key="2">
    <source>
        <dbReference type="PROSITE" id="PS50043"/>
    </source>
</evidence>
<evidence type="ECO:0000313" key="5">
    <source>
        <dbReference type="Proteomes" id="UP001259982"/>
    </source>
</evidence>
<dbReference type="EMBL" id="JAVRHY010000009">
    <property type="protein sequence ID" value="MDT0618963.1"/>
    <property type="molecule type" value="Genomic_DNA"/>
</dbReference>
<feature type="domain" description="PAS" evidence="3">
    <location>
        <begin position="11"/>
        <end position="55"/>
    </location>
</feature>
<dbReference type="InterPro" id="IPR039420">
    <property type="entry name" value="WalR-like"/>
</dbReference>
<dbReference type="SUPFAM" id="SSF55785">
    <property type="entry name" value="PYP-like sensor domain (PAS domain)"/>
    <property type="match status" value="3"/>
</dbReference>
<dbReference type="InterPro" id="IPR000792">
    <property type="entry name" value="Tscrpt_reg_LuxR_C"/>
</dbReference>
<dbReference type="SMART" id="SM00091">
    <property type="entry name" value="PAS"/>
    <property type="match status" value="3"/>
</dbReference>
<proteinExistence type="predicted"/>
<dbReference type="PRINTS" id="PR00038">
    <property type="entry name" value="HTHLUXR"/>
</dbReference>
<evidence type="ECO:0000256" key="1">
    <source>
        <dbReference type="ARBA" id="ARBA00023125"/>
    </source>
</evidence>
<dbReference type="RefSeq" id="WP_311659238.1">
    <property type="nucleotide sequence ID" value="NZ_JAVRHY010000009.1"/>
</dbReference>
<dbReference type="Pfam" id="PF08448">
    <property type="entry name" value="PAS_4"/>
    <property type="match status" value="1"/>
</dbReference>
<dbReference type="Gene3D" id="3.40.50.2300">
    <property type="match status" value="1"/>
</dbReference>
<dbReference type="InterPro" id="IPR035965">
    <property type="entry name" value="PAS-like_dom_sf"/>
</dbReference>
<dbReference type="PROSITE" id="PS50043">
    <property type="entry name" value="HTH_LUXR_2"/>
    <property type="match status" value="1"/>
</dbReference>
<dbReference type="SMART" id="SM00421">
    <property type="entry name" value="HTH_LUXR"/>
    <property type="match status" value="1"/>
</dbReference>
<organism evidence="4 5">
    <name type="scientific">Spectribacter acetivorans</name>
    <dbReference type="NCBI Taxonomy" id="3075603"/>
    <lineage>
        <taxon>Bacteria</taxon>
        <taxon>Pseudomonadati</taxon>
        <taxon>Pseudomonadota</taxon>
        <taxon>Gammaproteobacteria</taxon>
        <taxon>Salinisphaerales</taxon>
        <taxon>Salinisphaeraceae</taxon>
        <taxon>Spectribacter</taxon>
    </lineage>
</organism>
<keyword evidence="1" id="KW-0238">DNA-binding</keyword>
<dbReference type="Pfam" id="PF13188">
    <property type="entry name" value="PAS_8"/>
    <property type="match status" value="2"/>
</dbReference>
<dbReference type="Pfam" id="PF00196">
    <property type="entry name" value="GerE"/>
    <property type="match status" value="1"/>
</dbReference>
<feature type="domain" description="HTH luxR-type" evidence="2">
    <location>
        <begin position="420"/>
        <end position="485"/>
    </location>
</feature>
<evidence type="ECO:0000259" key="3">
    <source>
        <dbReference type="PROSITE" id="PS50112"/>
    </source>
</evidence>
<comment type="caution">
    <text evidence="4">The sequence shown here is derived from an EMBL/GenBank/DDBJ whole genome shotgun (WGS) entry which is preliminary data.</text>
</comment>
<dbReference type="PROSITE" id="PS00622">
    <property type="entry name" value="HTH_LUXR_1"/>
    <property type="match status" value="1"/>
</dbReference>
<name>A0ABU3B9X8_9GAMM</name>
<gene>
    <name evidence="4" type="ORF">RM531_10795</name>
</gene>
<dbReference type="InterPro" id="IPR000014">
    <property type="entry name" value="PAS"/>
</dbReference>
<dbReference type="CDD" id="cd06170">
    <property type="entry name" value="LuxR_C_like"/>
    <property type="match status" value="1"/>
</dbReference>
<dbReference type="PANTHER" id="PTHR43214">
    <property type="entry name" value="TWO-COMPONENT RESPONSE REGULATOR"/>
    <property type="match status" value="1"/>
</dbReference>
<dbReference type="Gene3D" id="3.30.450.20">
    <property type="entry name" value="PAS domain"/>
    <property type="match status" value="3"/>
</dbReference>
<reference evidence="4 5" key="1">
    <citation type="submission" date="2023-09" db="EMBL/GenBank/DDBJ databases">
        <authorList>
            <person name="Rey-Velasco X."/>
        </authorList>
    </citation>
    <scope>NUCLEOTIDE SEQUENCE [LARGE SCALE GENOMIC DNA]</scope>
    <source>
        <strain evidence="4 5">P385</strain>
    </source>
</reference>
<dbReference type="CDD" id="cd00130">
    <property type="entry name" value="PAS"/>
    <property type="match status" value="2"/>
</dbReference>
<dbReference type="SUPFAM" id="SSF46894">
    <property type="entry name" value="C-terminal effector domain of the bipartite response regulators"/>
    <property type="match status" value="1"/>
</dbReference>
<feature type="domain" description="PAS" evidence="3">
    <location>
        <begin position="140"/>
        <end position="191"/>
    </location>
</feature>
<dbReference type="InterPro" id="IPR013656">
    <property type="entry name" value="PAS_4"/>
</dbReference>